<comment type="similarity">
    <text evidence="2">Belongs to the glycosyltransferase 34 family.</text>
</comment>
<evidence type="ECO:0000256" key="8">
    <source>
        <dbReference type="ARBA" id="ARBA00023034"/>
    </source>
</evidence>
<keyword evidence="3" id="KW-0328">Glycosyltransferase</keyword>
<evidence type="ECO:0000256" key="4">
    <source>
        <dbReference type="ARBA" id="ARBA00022679"/>
    </source>
</evidence>
<evidence type="ECO:0000256" key="2">
    <source>
        <dbReference type="ARBA" id="ARBA00005664"/>
    </source>
</evidence>
<dbReference type="PANTHER" id="PTHR31311:SF17">
    <property type="entry name" value="GALACTOSYL TRANSFERASE GMA12_MNN10 FAMILY PROTEIN"/>
    <property type="match status" value="1"/>
</dbReference>
<dbReference type="GO" id="GO:0005768">
    <property type="term" value="C:endosome"/>
    <property type="evidence" value="ECO:0007669"/>
    <property type="project" value="TreeGrafter"/>
</dbReference>
<protein>
    <submittedName>
        <fullName evidence="12">Glycosyltransferase 6</fullName>
    </submittedName>
</protein>
<dbReference type="Gene3D" id="3.90.550.10">
    <property type="entry name" value="Spore Coat Polysaccharide Biosynthesis Protein SpsA, Chain A"/>
    <property type="match status" value="1"/>
</dbReference>
<comment type="subcellular location">
    <subcellularLocation>
        <location evidence="1">Golgi apparatus membrane</location>
        <topology evidence="1">Single-pass type II membrane protein</topology>
    </subcellularLocation>
</comment>
<keyword evidence="4" id="KW-0808">Transferase</keyword>
<name>A0A371FDT8_MUCPR</name>
<keyword evidence="5 11" id="KW-0812">Transmembrane</keyword>
<accession>A0A371FDT8</accession>
<dbReference type="InterPro" id="IPR008630">
    <property type="entry name" value="Glyco_trans_34"/>
</dbReference>
<dbReference type="AlphaFoldDB" id="A0A371FDT8"/>
<keyword evidence="9 11" id="KW-0472">Membrane</keyword>
<reference evidence="12" key="1">
    <citation type="submission" date="2018-05" db="EMBL/GenBank/DDBJ databases">
        <title>Draft genome of Mucuna pruriens seed.</title>
        <authorList>
            <person name="Nnadi N.E."/>
            <person name="Vos R."/>
            <person name="Hasami M.H."/>
            <person name="Devisetty U.K."/>
            <person name="Aguiy J.C."/>
        </authorList>
    </citation>
    <scope>NUCLEOTIDE SEQUENCE [LARGE SCALE GENOMIC DNA]</scope>
    <source>
        <strain evidence="12">JCA_2017</strain>
    </source>
</reference>
<dbReference type="Proteomes" id="UP000257109">
    <property type="component" value="Unassembled WGS sequence"/>
</dbReference>
<keyword evidence="7 11" id="KW-1133">Transmembrane helix</keyword>
<gene>
    <name evidence="12" type="primary">GT6</name>
    <name evidence="12" type="ORF">CR513_43530</name>
</gene>
<evidence type="ECO:0000256" key="7">
    <source>
        <dbReference type="ARBA" id="ARBA00022989"/>
    </source>
</evidence>
<evidence type="ECO:0000256" key="5">
    <source>
        <dbReference type="ARBA" id="ARBA00022692"/>
    </source>
</evidence>
<evidence type="ECO:0000256" key="10">
    <source>
        <dbReference type="ARBA" id="ARBA00023180"/>
    </source>
</evidence>
<organism evidence="12 13">
    <name type="scientific">Mucuna pruriens</name>
    <name type="common">Velvet bean</name>
    <name type="synonym">Dolichos pruriens</name>
    <dbReference type="NCBI Taxonomy" id="157652"/>
    <lineage>
        <taxon>Eukaryota</taxon>
        <taxon>Viridiplantae</taxon>
        <taxon>Streptophyta</taxon>
        <taxon>Embryophyta</taxon>
        <taxon>Tracheophyta</taxon>
        <taxon>Spermatophyta</taxon>
        <taxon>Magnoliopsida</taxon>
        <taxon>eudicotyledons</taxon>
        <taxon>Gunneridae</taxon>
        <taxon>Pentapetalae</taxon>
        <taxon>rosids</taxon>
        <taxon>fabids</taxon>
        <taxon>Fabales</taxon>
        <taxon>Fabaceae</taxon>
        <taxon>Papilionoideae</taxon>
        <taxon>50 kb inversion clade</taxon>
        <taxon>NPAAA clade</taxon>
        <taxon>indigoferoid/millettioid clade</taxon>
        <taxon>Phaseoleae</taxon>
        <taxon>Mucuna</taxon>
    </lineage>
</organism>
<feature type="transmembrane region" description="Helical" evidence="11">
    <location>
        <begin position="20"/>
        <end position="38"/>
    </location>
</feature>
<dbReference type="PANTHER" id="PTHR31311">
    <property type="entry name" value="XYLOGLUCAN 6-XYLOSYLTRANSFERASE 5-RELATED-RELATED"/>
    <property type="match status" value="1"/>
</dbReference>
<evidence type="ECO:0000256" key="11">
    <source>
        <dbReference type="SAM" id="Phobius"/>
    </source>
</evidence>
<feature type="non-terminal residue" evidence="12">
    <location>
        <position position="1"/>
    </location>
</feature>
<keyword evidence="13" id="KW-1185">Reference proteome</keyword>
<evidence type="ECO:0000256" key="1">
    <source>
        <dbReference type="ARBA" id="ARBA00004323"/>
    </source>
</evidence>
<dbReference type="Pfam" id="PF05637">
    <property type="entry name" value="Glyco_transf_34"/>
    <property type="match status" value="1"/>
</dbReference>
<keyword evidence="8" id="KW-0333">Golgi apparatus</keyword>
<evidence type="ECO:0000256" key="6">
    <source>
        <dbReference type="ARBA" id="ARBA00022968"/>
    </source>
</evidence>
<evidence type="ECO:0000313" key="13">
    <source>
        <dbReference type="Proteomes" id="UP000257109"/>
    </source>
</evidence>
<dbReference type="InterPro" id="IPR029044">
    <property type="entry name" value="Nucleotide-diphossugar_trans"/>
</dbReference>
<dbReference type="GO" id="GO:0000139">
    <property type="term" value="C:Golgi membrane"/>
    <property type="evidence" value="ECO:0007669"/>
    <property type="project" value="UniProtKB-SubCell"/>
</dbReference>
<dbReference type="GO" id="GO:0008378">
    <property type="term" value="F:galactosyltransferase activity"/>
    <property type="evidence" value="ECO:0007669"/>
    <property type="project" value="TreeGrafter"/>
</dbReference>
<evidence type="ECO:0000256" key="3">
    <source>
        <dbReference type="ARBA" id="ARBA00022676"/>
    </source>
</evidence>
<dbReference type="FunFam" id="3.90.550.10:FF:000101">
    <property type="entry name" value="Probable glycosyltransferase 5"/>
    <property type="match status" value="1"/>
</dbReference>
<dbReference type="GO" id="GO:0005802">
    <property type="term" value="C:trans-Golgi network"/>
    <property type="evidence" value="ECO:0007669"/>
    <property type="project" value="TreeGrafter"/>
</dbReference>
<keyword evidence="6" id="KW-0735">Signal-anchor</keyword>
<keyword evidence="10" id="KW-0325">Glycoprotein</keyword>
<sequence>MTVVKRKRACSNPNPNGVGYGFPFLMGTLFALLMVGVLRSTMDQLNKFLLIPAAIHPHKTSSEAVLDPPDKTFYDDPDLSYSIEKPLKRWDEKRSEWLRLHPPSAAARPPSILLVTGSQPSPCKNSIGDHLLLRCFKNKVDYCRIHGCEVYYNNLLLHPKMDSYWAKLPVLRSSMMAHPETEWIWWMDSDAVFTDMEFAPPLERYKNHNLVVHGWGNVVYAESNKSWTGLNAGSILIRNCQWSMDLLHVWSKMGPISSNYEEWGKVLKSIFKDKLFPLPDDQSSLIYLLFKERQKWGDKTYLEGGYELESYWLSKLGMFEGIDDGYVGIEKEAMVLRRRHAEKVSLWYGELREAYLKERGWEPLSRGRRPFVTHFTGCQPCSGNHNPDYDGNTCWKEMDRALNFADNQVLRNYGFLRKDFTSSSVYQVPFDFPHYN</sequence>
<dbReference type="EMBL" id="QJKJ01009496">
    <property type="protein sequence ID" value="RDX76469.1"/>
    <property type="molecule type" value="Genomic_DNA"/>
</dbReference>
<comment type="caution">
    <text evidence="12">The sequence shown here is derived from an EMBL/GenBank/DDBJ whole genome shotgun (WGS) entry which is preliminary data.</text>
</comment>
<dbReference type="OrthoDB" id="407658at2759"/>
<proteinExistence type="inferred from homology"/>
<evidence type="ECO:0000313" key="12">
    <source>
        <dbReference type="EMBL" id="RDX76469.1"/>
    </source>
</evidence>
<evidence type="ECO:0000256" key="9">
    <source>
        <dbReference type="ARBA" id="ARBA00023136"/>
    </source>
</evidence>